<dbReference type="Pfam" id="PF07797">
    <property type="entry name" value="DUF1639"/>
    <property type="match status" value="1"/>
</dbReference>
<feature type="region of interest" description="Disordered" evidence="1">
    <location>
        <begin position="1"/>
        <end position="27"/>
    </location>
</feature>
<feature type="region of interest" description="Disordered" evidence="1">
    <location>
        <begin position="152"/>
        <end position="211"/>
    </location>
</feature>
<accession>A0A9P1EML3</accession>
<dbReference type="PANTHER" id="PTHR33130">
    <property type="entry name" value="PUTATIVE (DUF1639)-RELATED"/>
    <property type="match status" value="1"/>
</dbReference>
<dbReference type="EMBL" id="CAMAPE010000065">
    <property type="protein sequence ID" value="CAH9114779.1"/>
    <property type="molecule type" value="Genomic_DNA"/>
</dbReference>
<proteinExistence type="predicted"/>
<name>A0A9P1EML3_CUSEU</name>
<evidence type="ECO:0000313" key="2">
    <source>
        <dbReference type="EMBL" id="CAH9114779.1"/>
    </source>
</evidence>
<keyword evidence="3" id="KW-1185">Reference proteome</keyword>
<sequence>MVAESKEEEDRHWEVSMGMGSRRSNPPLHNFTLPCGLKWGNQKLLRCGNPDSMGQFPSVHRRFNTLSPEISLGKQSGSESDSGLRRLGSDEAVLGVGVVKNGPANGAREFPAEVEGIATVRKKLLGDFQAATDKMKDALLTTRLKAEGRLVEEDCEERPPPASTTAPNTVSPVGPSERAMPWNLRTRRSGSKQPNGPAAASGESNSGLMIDTTTLPSMTEDKSPRVRCSSATASVPAAAAARVFPVRESGERAKFAVALSRQEIEEDFAAIIRHRPSRRPKKRAKNIQSNLDSLFPGLWLTEISADMYKVTGDK</sequence>
<feature type="compositionally biased region" description="Polar residues" evidence="1">
    <location>
        <begin position="202"/>
        <end position="211"/>
    </location>
</feature>
<organism evidence="2 3">
    <name type="scientific">Cuscuta europaea</name>
    <name type="common">European dodder</name>
    <dbReference type="NCBI Taxonomy" id="41803"/>
    <lineage>
        <taxon>Eukaryota</taxon>
        <taxon>Viridiplantae</taxon>
        <taxon>Streptophyta</taxon>
        <taxon>Embryophyta</taxon>
        <taxon>Tracheophyta</taxon>
        <taxon>Spermatophyta</taxon>
        <taxon>Magnoliopsida</taxon>
        <taxon>eudicotyledons</taxon>
        <taxon>Gunneridae</taxon>
        <taxon>Pentapetalae</taxon>
        <taxon>asterids</taxon>
        <taxon>lamiids</taxon>
        <taxon>Solanales</taxon>
        <taxon>Convolvulaceae</taxon>
        <taxon>Cuscuteae</taxon>
        <taxon>Cuscuta</taxon>
        <taxon>Cuscuta subgen. Cuscuta</taxon>
    </lineage>
</organism>
<evidence type="ECO:0008006" key="4">
    <source>
        <dbReference type="Google" id="ProtNLM"/>
    </source>
</evidence>
<protein>
    <recommendedName>
        <fullName evidence="4">DUF1639 family protein</fullName>
    </recommendedName>
</protein>
<gene>
    <name evidence="2" type="ORF">CEURO_LOCUS20526</name>
</gene>
<dbReference type="PANTHER" id="PTHR33130:SF43">
    <property type="entry name" value="OS01G0688600 PROTEIN"/>
    <property type="match status" value="1"/>
</dbReference>
<dbReference type="InterPro" id="IPR012438">
    <property type="entry name" value="DUF1639"/>
</dbReference>
<dbReference type="AlphaFoldDB" id="A0A9P1EML3"/>
<reference evidence="2" key="1">
    <citation type="submission" date="2022-07" db="EMBL/GenBank/DDBJ databases">
        <authorList>
            <person name="Macas J."/>
            <person name="Novak P."/>
            <person name="Neumann P."/>
        </authorList>
    </citation>
    <scope>NUCLEOTIDE SEQUENCE</scope>
</reference>
<dbReference type="OrthoDB" id="769821at2759"/>
<feature type="compositionally biased region" description="Basic and acidic residues" evidence="1">
    <location>
        <begin position="1"/>
        <end position="14"/>
    </location>
</feature>
<evidence type="ECO:0000256" key="1">
    <source>
        <dbReference type="SAM" id="MobiDB-lite"/>
    </source>
</evidence>
<evidence type="ECO:0000313" key="3">
    <source>
        <dbReference type="Proteomes" id="UP001152484"/>
    </source>
</evidence>
<dbReference type="Proteomes" id="UP001152484">
    <property type="component" value="Unassembled WGS sequence"/>
</dbReference>
<comment type="caution">
    <text evidence="2">The sequence shown here is derived from an EMBL/GenBank/DDBJ whole genome shotgun (WGS) entry which is preliminary data.</text>
</comment>